<comment type="caution">
    <text evidence="1">The sequence shown here is derived from an EMBL/GenBank/DDBJ whole genome shotgun (WGS) entry which is preliminary data.</text>
</comment>
<keyword evidence="2" id="KW-1185">Reference proteome</keyword>
<dbReference type="AlphaFoldDB" id="A0A0J6G9E5"/>
<name>A0A0J6G9E5_PSEDM</name>
<organism evidence="1 2">
    <name type="scientific">Pseudomonas deceptionensis</name>
    <dbReference type="NCBI Taxonomy" id="882211"/>
    <lineage>
        <taxon>Bacteria</taxon>
        <taxon>Pseudomonadati</taxon>
        <taxon>Pseudomonadota</taxon>
        <taxon>Gammaproteobacteria</taxon>
        <taxon>Pseudomonadales</taxon>
        <taxon>Pseudomonadaceae</taxon>
        <taxon>Pseudomonas</taxon>
    </lineage>
</organism>
<protein>
    <submittedName>
        <fullName evidence="1">Filamentous hemagglutinin</fullName>
    </submittedName>
</protein>
<accession>A0A0J6G9E5</accession>
<dbReference type="EMBL" id="FNUD01000002">
    <property type="protein sequence ID" value="SEF01755.1"/>
    <property type="molecule type" value="Genomic_DNA"/>
</dbReference>
<evidence type="ECO:0000313" key="2">
    <source>
        <dbReference type="Proteomes" id="UP000183613"/>
    </source>
</evidence>
<reference evidence="1" key="1">
    <citation type="submission" date="2016-10" db="EMBL/GenBank/DDBJ databases">
        <authorList>
            <person name="Varghese N."/>
            <person name="Submissions S."/>
        </authorList>
    </citation>
    <scope>NUCLEOTIDE SEQUENCE [LARGE SCALE GENOMIC DNA]</scope>
    <source>
        <strain evidence="1">LMG 25555</strain>
    </source>
</reference>
<gene>
    <name evidence="1" type="ORF">SAMN04489800_3631</name>
</gene>
<evidence type="ECO:0000313" key="1">
    <source>
        <dbReference type="EMBL" id="SEF01755.1"/>
    </source>
</evidence>
<proteinExistence type="predicted"/>
<dbReference type="Proteomes" id="UP000183613">
    <property type="component" value="Unassembled WGS sequence"/>
</dbReference>
<sequence length="93" mass="10307">MNHILKEHLSGKANKSQFNMPEGELRQLLQSNQVVSSPVVKTLESKTHGILYVRQVDVGRAIGTDYLKNNNTTSIITTQPDRFGNIVTAFPGI</sequence>
<dbReference type="PATRIC" id="fig|882211.3.peg.3857"/>